<dbReference type="SUPFAM" id="SSF51735">
    <property type="entry name" value="NAD(P)-binding Rossmann-fold domains"/>
    <property type="match status" value="1"/>
</dbReference>
<evidence type="ECO:0000313" key="3">
    <source>
        <dbReference type="Proteomes" id="UP001208017"/>
    </source>
</evidence>
<protein>
    <submittedName>
        <fullName evidence="2">Shikimate dehydrogenase</fullName>
    </submittedName>
</protein>
<comment type="caution">
    <text evidence="2">The sequence shown here is derived from an EMBL/GenBank/DDBJ whole genome shotgun (WGS) entry which is preliminary data.</text>
</comment>
<accession>A0ABT3X629</accession>
<name>A0ABT3X629_9BACL</name>
<dbReference type="Gene3D" id="3.40.50.720">
    <property type="entry name" value="NAD(P)-binding Rossmann-like Domain"/>
    <property type="match status" value="1"/>
</dbReference>
<sequence>MDRKYGGEREKFAFLIHPFDAGDVTRKFAFTRRWSPDLVESFLKHAPPILCEHMTGLRGQGAEAEGWLVATPLTSRQMLSLPTSTVLKKIIAAGHKAQRHGAKILGLGALTSVVGDAGITVARSLRIPVTTGNSYTVATAIQATYQAASLMGIDLKKARLVVIGATGSIGVVCARLMAPSVGQVTLVARDEARLENTAHLIYSESSVLCDIDTDPRRAVRQADIVIAASGSAEELLQPEDLKTGSVVCDVARPRDVAKAAAELRDDVLVIEGGLVQVPGGWQGDFSFGLPKGVVYACMAETMLLALERRFECFTLGRSIQVEQVREIDRLAQKHGFQLASFRSFERPLSNDQVQAIKKRAEQQLAKQKTAVDAKPILL</sequence>
<proteinExistence type="predicted"/>
<dbReference type="Pfam" id="PF01488">
    <property type="entry name" value="Shikimate_DH"/>
    <property type="match status" value="1"/>
</dbReference>
<keyword evidence="3" id="KW-1185">Reference proteome</keyword>
<evidence type="ECO:0000259" key="1">
    <source>
        <dbReference type="Pfam" id="PF01488"/>
    </source>
</evidence>
<dbReference type="Proteomes" id="UP001208017">
    <property type="component" value="Unassembled WGS sequence"/>
</dbReference>
<dbReference type="RefSeq" id="WP_267152560.1">
    <property type="nucleotide sequence ID" value="NZ_JAPMLT010000010.1"/>
</dbReference>
<evidence type="ECO:0000313" key="2">
    <source>
        <dbReference type="EMBL" id="MCX7571312.1"/>
    </source>
</evidence>
<dbReference type="InterPro" id="IPR036291">
    <property type="entry name" value="NAD(P)-bd_dom_sf"/>
</dbReference>
<reference evidence="2 3" key="1">
    <citation type="submission" date="2022-11" db="EMBL/GenBank/DDBJ databases">
        <title>Study of microbial diversity in lake waters.</title>
        <authorList>
            <person name="Zhang J."/>
        </authorList>
    </citation>
    <scope>NUCLEOTIDE SEQUENCE [LARGE SCALE GENOMIC DNA]</scope>
    <source>
        <strain evidence="2 3">DT12</strain>
    </source>
</reference>
<organism evidence="2 3">
    <name type="scientific">Tumebacillus lacus</name>
    <dbReference type="NCBI Taxonomy" id="2995335"/>
    <lineage>
        <taxon>Bacteria</taxon>
        <taxon>Bacillati</taxon>
        <taxon>Bacillota</taxon>
        <taxon>Bacilli</taxon>
        <taxon>Bacillales</taxon>
        <taxon>Alicyclobacillaceae</taxon>
        <taxon>Tumebacillus</taxon>
    </lineage>
</organism>
<dbReference type="InterPro" id="IPR006151">
    <property type="entry name" value="Shikm_DH/Glu-tRNA_Rdtase"/>
</dbReference>
<dbReference type="EMBL" id="JAPMLT010000010">
    <property type="protein sequence ID" value="MCX7571312.1"/>
    <property type="molecule type" value="Genomic_DNA"/>
</dbReference>
<gene>
    <name evidence="2" type="ORF">OS242_15270</name>
</gene>
<feature type="domain" description="Quinate/shikimate 5-dehydrogenase/glutamyl-tRNA reductase" evidence="1">
    <location>
        <begin position="151"/>
        <end position="265"/>
    </location>
</feature>